<dbReference type="Proteomes" id="UP000247922">
    <property type="component" value="Unassembled WGS sequence"/>
</dbReference>
<dbReference type="InterPro" id="IPR009693">
    <property type="entry name" value="Glucitol_operon_activator"/>
</dbReference>
<dbReference type="EMBL" id="QJJR01000019">
    <property type="protein sequence ID" value="PXW86709.1"/>
    <property type="molecule type" value="Genomic_DNA"/>
</dbReference>
<dbReference type="Pfam" id="PF06923">
    <property type="entry name" value="GutM"/>
    <property type="match status" value="1"/>
</dbReference>
<reference evidence="1 2" key="1">
    <citation type="submission" date="2018-05" db="EMBL/GenBank/DDBJ databases">
        <title>Genomic Encyclopedia of Type Strains, Phase IV (KMG-IV): sequencing the most valuable type-strain genomes for metagenomic binning, comparative biology and taxonomic classification.</title>
        <authorList>
            <person name="Goeker M."/>
        </authorList>
    </citation>
    <scope>NUCLEOTIDE SEQUENCE [LARGE SCALE GENOMIC DNA]</scope>
    <source>
        <strain evidence="1 2">DSM 22440</strain>
    </source>
</reference>
<organism evidence="1 2">
    <name type="scientific">Streptohalobacillus salinus</name>
    <dbReference type="NCBI Taxonomy" id="621096"/>
    <lineage>
        <taxon>Bacteria</taxon>
        <taxon>Bacillati</taxon>
        <taxon>Bacillota</taxon>
        <taxon>Bacilli</taxon>
        <taxon>Bacillales</taxon>
        <taxon>Bacillaceae</taxon>
        <taxon>Streptohalobacillus</taxon>
    </lineage>
</organism>
<gene>
    <name evidence="1" type="ORF">DES38_1195</name>
</gene>
<dbReference type="RefSeq" id="WP_170114397.1">
    <property type="nucleotide sequence ID" value="NZ_QJJR01000019.1"/>
</dbReference>
<evidence type="ECO:0000313" key="1">
    <source>
        <dbReference type="EMBL" id="PXW86709.1"/>
    </source>
</evidence>
<dbReference type="AlphaFoldDB" id="A0A2V3WD45"/>
<keyword evidence="2" id="KW-1185">Reference proteome</keyword>
<sequence length="126" mass="14696">MKELAILATVIIFFQFLLSLYQIQYYNKFLKTLVKKYSADSGYTLVTDVTKRKVRSVVLAIVFDQEDQIIEAYYFDGSSIFSKFKTIKLLERQYISEALILKTKSIKSKLVSKAIEDFLNKRLEKA</sequence>
<name>A0A2V3WD45_9BACI</name>
<protein>
    <submittedName>
        <fullName evidence="1">Glucitol operon activator protein GutM</fullName>
    </submittedName>
</protein>
<accession>A0A2V3WD45</accession>
<evidence type="ECO:0000313" key="2">
    <source>
        <dbReference type="Proteomes" id="UP000247922"/>
    </source>
</evidence>
<proteinExistence type="predicted"/>
<comment type="caution">
    <text evidence="1">The sequence shown here is derived from an EMBL/GenBank/DDBJ whole genome shotgun (WGS) entry which is preliminary data.</text>
</comment>